<reference evidence="1 2" key="1">
    <citation type="submission" date="2020-04" db="EMBL/GenBank/DDBJ databases">
        <title>Sphingobium sp. AR-3-1 isolated from Arctic soil.</title>
        <authorList>
            <person name="Dahal R.H."/>
            <person name="Chaudhary D.K."/>
        </authorList>
    </citation>
    <scope>NUCLEOTIDE SEQUENCE [LARGE SCALE GENOMIC DNA]</scope>
    <source>
        <strain evidence="1 2">AR-3-1</strain>
    </source>
</reference>
<dbReference type="RefSeq" id="WP_169571536.1">
    <property type="nucleotide sequence ID" value="NZ_JABBFV010000003.1"/>
</dbReference>
<keyword evidence="2" id="KW-1185">Reference proteome</keyword>
<dbReference type="EMBL" id="JABBFV010000003">
    <property type="protein sequence ID" value="NML09657.1"/>
    <property type="molecule type" value="Genomic_DNA"/>
</dbReference>
<sequence>MDVSLRELHGNWDRGFALHKHVLNSVAIGNNQFGHMQFDTTRSEPGEALYQLKYKGEFNHVEPLALAIRDHIVPLLGKFAMVIPMPATKQRTRQPVHEVTKKLSELTGTFYAGGLLLKNPPEPGAPEIKNLGTKEEKVAALAERFYLNEASITNNGNWGALLVDDKYDTGASLEAACSTLRTYAKIGQILVATCTW</sequence>
<comment type="caution">
    <text evidence="1">The sequence shown here is derived from an EMBL/GenBank/DDBJ whole genome shotgun (WGS) entry which is preliminary data.</text>
</comment>
<name>A0A7X9WTM5_9SPHN</name>
<evidence type="ECO:0000313" key="2">
    <source>
        <dbReference type="Proteomes" id="UP000519023"/>
    </source>
</evidence>
<dbReference type="SUPFAM" id="SSF53271">
    <property type="entry name" value="PRTase-like"/>
    <property type="match status" value="1"/>
</dbReference>
<gene>
    <name evidence="1" type="ORF">HHL08_05770</name>
</gene>
<accession>A0A7X9WTM5</accession>
<organism evidence="1 2">
    <name type="scientific">Sphingobium psychrophilum</name>
    <dbReference type="NCBI Taxonomy" id="2728834"/>
    <lineage>
        <taxon>Bacteria</taxon>
        <taxon>Pseudomonadati</taxon>
        <taxon>Pseudomonadota</taxon>
        <taxon>Alphaproteobacteria</taxon>
        <taxon>Sphingomonadales</taxon>
        <taxon>Sphingomonadaceae</taxon>
        <taxon>Sphingobium</taxon>
    </lineage>
</organism>
<proteinExistence type="predicted"/>
<dbReference type="InterPro" id="IPR029057">
    <property type="entry name" value="PRTase-like"/>
</dbReference>
<protein>
    <submittedName>
        <fullName evidence="1">ComF family protein</fullName>
    </submittedName>
</protein>
<dbReference type="Proteomes" id="UP000519023">
    <property type="component" value="Unassembled WGS sequence"/>
</dbReference>
<evidence type="ECO:0000313" key="1">
    <source>
        <dbReference type="EMBL" id="NML09657.1"/>
    </source>
</evidence>
<dbReference type="AlphaFoldDB" id="A0A7X9WTM5"/>